<dbReference type="GO" id="GO:0000271">
    <property type="term" value="P:polysaccharide biosynthetic process"/>
    <property type="evidence" value="ECO:0007669"/>
    <property type="project" value="TreeGrafter"/>
</dbReference>
<dbReference type="Gene3D" id="3.40.640.10">
    <property type="entry name" value="Type I PLP-dependent aspartate aminotransferase-like (Major domain)"/>
    <property type="match status" value="1"/>
</dbReference>
<dbReference type="Gene3D" id="3.90.1150.10">
    <property type="entry name" value="Aspartate Aminotransferase, domain 1"/>
    <property type="match status" value="1"/>
</dbReference>
<dbReference type="InterPro" id="IPR015422">
    <property type="entry name" value="PyrdxlP-dep_Trfase_small"/>
</dbReference>
<dbReference type="SUPFAM" id="SSF53383">
    <property type="entry name" value="PLP-dependent transferases"/>
    <property type="match status" value="1"/>
</dbReference>
<gene>
    <name evidence="1" type="ORF">METZ01_LOCUS107584</name>
</gene>
<dbReference type="AlphaFoldDB" id="A0A381WQI2"/>
<dbReference type="InterPro" id="IPR015424">
    <property type="entry name" value="PyrdxlP-dep_Trfase"/>
</dbReference>
<dbReference type="CDD" id="cd00616">
    <property type="entry name" value="AHBA_syn"/>
    <property type="match status" value="1"/>
</dbReference>
<reference evidence="1" key="1">
    <citation type="submission" date="2018-05" db="EMBL/GenBank/DDBJ databases">
        <authorList>
            <person name="Lanie J.A."/>
            <person name="Ng W.-L."/>
            <person name="Kazmierczak K.M."/>
            <person name="Andrzejewski T.M."/>
            <person name="Davidsen T.M."/>
            <person name="Wayne K.J."/>
            <person name="Tettelin H."/>
            <person name="Glass J.I."/>
            <person name="Rusch D."/>
            <person name="Podicherti R."/>
            <person name="Tsui H.-C.T."/>
            <person name="Winkler M.E."/>
        </authorList>
    </citation>
    <scope>NUCLEOTIDE SEQUENCE</scope>
</reference>
<name>A0A381WQI2_9ZZZZ</name>
<dbReference type="InterPro" id="IPR015421">
    <property type="entry name" value="PyrdxlP-dep_Trfase_major"/>
</dbReference>
<dbReference type="PIRSF" id="PIRSF000390">
    <property type="entry name" value="PLP_StrS"/>
    <property type="match status" value="1"/>
</dbReference>
<evidence type="ECO:0008006" key="2">
    <source>
        <dbReference type="Google" id="ProtNLM"/>
    </source>
</evidence>
<protein>
    <recommendedName>
        <fullName evidence="2">DegT/DnrJ/EryC1/StrS family aminotransferase</fullName>
    </recommendedName>
</protein>
<dbReference type="PANTHER" id="PTHR30244:SF34">
    <property type="entry name" value="DTDP-4-AMINO-4,6-DIDEOXYGALACTOSE TRANSAMINASE"/>
    <property type="match status" value="1"/>
</dbReference>
<accession>A0A381WQI2</accession>
<evidence type="ECO:0000313" key="1">
    <source>
        <dbReference type="EMBL" id="SVA54730.1"/>
    </source>
</evidence>
<dbReference type="PANTHER" id="PTHR30244">
    <property type="entry name" value="TRANSAMINASE"/>
    <property type="match status" value="1"/>
</dbReference>
<dbReference type="InterPro" id="IPR000653">
    <property type="entry name" value="DegT/StrS_aminotransferase"/>
</dbReference>
<dbReference type="GO" id="GO:0008483">
    <property type="term" value="F:transaminase activity"/>
    <property type="evidence" value="ECO:0007669"/>
    <property type="project" value="TreeGrafter"/>
</dbReference>
<dbReference type="GO" id="GO:0030170">
    <property type="term" value="F:pyridoxal phosphate binding"/>
    <property type="evidence" value="ECO:0007669"/>
    <property type="project" value="TreeGrafter"/>
</dbReference>
<sequence>MKMSDLALFGGEPVRKTPFSLWPRVVNGQKEKLVNTLLNDSWGIGSETIKELENKFAIFQDAKNCIAINTGTNALWVALKAAGVTSGDEVILPPYTFIATATAVLMANATPVFVDIDPDTFNIDPKLIESAITDRTKAIIPVHIGGNPVDMERIIGIANKYNLIIIEDAAQAHGAEWDGKKVGALHKGGIFSFQSSKNMSAGEGGVVVSNDEDFMDACFAYYNCGRHRDGDWYEHHIIGGNHRMSSMAASLLIPQFQTIENDMRIRDKNREKLDKSLSDMGLEITHRYKQVTREANHLYLLRYKAEKFNDISREKFFDAMRAEGVYTYAGYNPLYREEVFQRKGDDFPWLKNLNYSNISCPVTEQISDYQSVWLTQNHLLGDDSDIKDIINAFEKVIVALNKYPEKFDI</sequence>
<organism evidence="1">
    <name type="scientific">marine metagenome</name>
    <dbReference type="NCBI Taxonomy" id="408172"/>
    <lineage>
        <taxon>unclassified sequences</taxon>
        <taxon>metagenomes</taxon>
        <taxon>ecological metagenomes</taxon>
    </lineage>
</organism>
<dbReference type="Pfam" id="PF01041">
    <property type="entry name" value="DegT_DnrJ_EryC1"/>
    <property type="match status" value="1"/>
</dbReference>
<dbReference type="EMBL" id="UINC01012544">
    <property type="protein sequence ID" value="SVA54730.1"/>
    <property type="molecule type" value="Genomic_DNA"/>
</dbReference>
<proteinExistence type="predicted"/>